<keyword evidence="4" id="KW-0028">Amino-acid biosynthesis</keyword>
<reference evidence="6 7" key="1">
    <citation type="submission" date="2020-08" db="EMBL/GenBank/DDBJ databases">
        <title>Genome Sequencing of Nocardia wallacei strain FMUON74 and assembly.</title>
        <authorList>
            <person name="Toyokawa M."/>
            <person name="Uesaka K."/>
        </authorList>
    </citation>
    <scope>NUCLEOTIDE SEQUENCE [LARGE SCALE GENOMIC DNA]</scope>
    <source>
        <strain evidence="6 7">FMUON74</strain>
    </source>
</reference>
<keyword evidence="2 4" id="KW-0808">Transferase</keyword>
<comment type="pathway">
    <text evidence="4">Metabolic intermediate biosynthesis; chorismate biosynthesis; chorismate from D-erythrose 4-phosphate and phosphoenolpyruvate: step 1/7.</text>
</comment>
<evidence type="ECO:0000313" key="7">
    <source>
        <dbReference type="Proteomes" id="UP000516173"/>
    </source>
</evidence>
<evidence type="ECO:0000256" key="5">
    <source>
        <dbReference type="SAM" id="MobiDB-lite"/>
    </source>
</evidence>
<dbReference type="SUPFAM" id="SSF51569">
    <property type="entry name" value="Aldolase"/>
    <property type="match status" value="1"/>
</dbReference>
<feature type="binding site" evidence="3">
    <location>
        <position position="483"/>
    </location>
    <ligand>
        <name>phosphoenolpyruvate</name>
        <dbReference type="ChEBI" id="CHEBI:58702"/>
    </ligand>
</feature>
<feature type="binding site" evidence="3">
    <location>
        <position position="556"/>
    </location>
    <ligand>
        <name>Mn(2+)</name>
        <dbReference type="ChEBI" id="CHEBI:29035"/>
    </ligand>
</feature>
<dbReference type="Pfam" id="PF01474">
    <property type="entry name" value="DAHP_synth_2"/>
    <property type="match status" value="2"/>
</dbReference>
<dbReference type="EMBL" id="AP023396">
    <property type="protein sequence ID" value="BCK57356.1"/>
    <property type="molecule type" value="Genomic_DNA"/>
</dbReference>
<dbReference type="GO" id="GO:0009423">
    <property type="term" value="P:chorismate biosynthetic process"/>
    <property type="evidence" value="ECO:0007669"/>
    <property type="project" value="UniProtKB-UniPathway"/>
</dbReference>
<evidence type="ECO:0000256" key="4">
    <source>
        <dbReference type="RuleBase" id="RU363071"/>
    </source>
</evidence>
<dbReference type="GO" id="GO:0003849">
    <property type="term" value="F:3-deoxy-7-phosphoheptulonate synthase activity"/>
    <property type="evidence" value="ECO:0007669"/>
    <property type="project" value="UniProtKB-EC"/>
</dbReference>
<dbReference type="RefSeq" id="WP_187684266.1">
    <property type="nucleotide sequence ID" value="NZ_AP023396.1"/>
</dbReference>
<dbReference type="GeneID" id="80349567"/>
<sequence length="586" mass="62414">MTIVHSVPESPGDQSPGDSGARSPRDEIAQFAHPLTRMLLASDGFTMPVLEAILRTELQVRVLRQDDVAAARIPAAVTDALQVSGADRVIVRRSCLIDPDLVTVSVNHVVTVSGPAAACGVDDVQMPIGYTLVSRGVSQRRQVLRAGVARWPDGRLCAAKAYVIVLGDRPLCYIRESFNPDVIPPDCAEIAADGDLPWSDEPDTPEPDAADPATALWESAVPQDEAPPGSVERLRALPPLVDPSDCEALIGDLAAATRGRAFVLHLGDGDDAPLVCDTRSLAARRALVHAATAVLAHGLGAEVRVVPVSHLSGRLGTAAETPDPLLQTYFHAAAAVNYWRTRHAPVAASADLLRHAADRSTDQVARDVFREVAGLLPLAAAAPTAARELFSSMTRLRISHEAPTLRYAAALTRHGPDWWDCSTQLVWIGDRARNTQAHTRFAARVRNAVAVSVGPETTPREVERLCLELNPGKQAGRLTLVARLGAEPIGDWLPRLIEAAAARSTPVCWMADPMRARGRTRNGNSGSRVGEVGAAIAEFLRVCRAVGTVPGGLHLECASAATEFGGWGETHILHSVMAALVELRAT</sequence>
<dbReference type="GO" id="GO:0008652">
    <property type="term" value="P:amino acid biosynthetic process"/>
    <property type="evidence" value="ECO:0007669"/>
    <property type="project" value="UniProtKB-KW"/>
</dbReference>
<feature type="region of interest" description="Disordered" evidence="5">
    <location>
        <begin position="1"/>
        <end position="24"/>
    </location>
</feature>
<protein>
    <recommendedName>
        <fullName evidence="4">Phospho-2-dehydro-3-deoxyheptonate aldolase</fullName>
        <ecNumber evidence="4">2.5.1.54</ecNumber>
    </recommendedName>
</protein>
<keyword evidence="7" id="KW-1185">Reference proteome</keyword>
<dbReference type="AlphaFoldDB" id="A0A7G1KS44"/>
<evidence type="ECO:0000256" key="1">
    <source>
        <dbReference type="ARBA" id="ARBA00008911"/>
    </source>
</evidence>
<dbReference type="InterPro" id="IPR013785">
    <property type="entry name" value="Aldolase_TIM"/>
</dbReference>
<comment type="cofactor">
    <cofactor evidence="3">
        <name>Mn(2+)</name>
        <dbReference type="ChEBI" id="CHEBI:29035"/>
    </cofactor>
    <cofactor evidence="3">
        <name>Co(2+)</name>
        <dbReference type="ChEBI" id="CHEBI:48828"/>
    </cofactor>
    <cofactor evidence="3">
        <name>Cd(2+)</name>
        <dbReference type="ChEBI" id="CHEBI:48775"/>
    </cofactor>
    <text evidence="3">Binds 1 divalent cation per subunit. The enzyme is active with manganese, cobalt or cadmium ions.</text>
</comment>
<keyword evidence="3" id="KW-0170">Cobalt</keyword>
<evidence type="ECO:0000256" key="2">
    <source>
        <dbReference type="ARBA" id="ARBA00022679"/>
    </source>
</evidence>
<evidence type="ECO:0000256" key="3">
    <source>
        <dbReference type="PIRSR" id="PIRSR602480-1"/>
    </source>
</evidence>
<evidence type="ECO:0000313" key="6">
    <source>
        <dbReference type="EMBL" id="BCK57356.1"/>
    </source>
</evidence>
<dbReference type="Gene3D" id="3.40.1410.10">
    <property type="entry name" value="Chorismate lyase-like"/>
    <property type="match status" value="1"/>
</dbReference>
<keyword evidence="4" id="KW-0057">Aromatic amino acid biosynthesis</keyword>
<dbReference type="UniPathway" id="UPA00053">
    <property type="reaction ID" value="UER00084"/>
</dbReference>
<name>A0A7G1KS44_9NOCA</name>
<keyword evidence="3" id="KW-0104">Cadmium</keyword>
<dbReference type="Gene3D" id="3.20.20.70">
    <property type="entry name" value="Aldolase class I"/>
    <property type="match status" value="1"/>
</dbReference>
<accession>A0A7G1KS44</accession>
<organism evidence="6 7">
    <name type="scientific">Nocardia wallacei</name>
    <dbReference type="NCBI Taxonomy" id="480035"/>
    <lineage>
        <taxon>Bacteria</taxon>
        <taxon>Bacillati</taxon>
        <taxon>Actinomycetota</taxon>
        <taxon>Actinomycetes</taxon>
        <taxon>Mycobacteriales</taxon>
        <taxon>Nocardiaceae</taxon>
        <taxon>Nocardia</taxon>
    </lineage>
</organism>
<dbReference type="InterPro" id="IPR028978">
    <property type="entry name" value="Chorismate_lyase_/UTRA_dom_sf"/>
</dbReference>
<comment type="catalytic activity">
    <reaction evidence="4">
        <text>D-erythrose 4-phosphate + phosphoenolpyruvate + H2O = 7-phospho-2-dehydro-3-deoxy-D-arabino-heptonate + phosphate</text>
        <dbReference type="Rhea" id="RHEA:14717"/>
        <dbReference type="ChEBI" id="CHEBI:15377"/>
        <dbReference type="ChEBI" id="CHEBI:16897"/>
        <dbReference type="ChEBI" id="CHEBI:43474"/>
        <dbReference type="ChEBI" id="CHEBI:58394"/>
        <dbReference type="ChEBI" id="CHEBI:58702"/>
        <dbReference type="EC" id="2.5.1.54"/>
    </reaction>
</comment>
<keyword evidence="3" id="KW-0464">Manganese</keyword>
<dbReference type="KEGG" id="nwl:NWFMUON74_51280"/>
<dbReference type="GO" id="GO:0009073">
    <property type="term" value="P:aromatic amino acid family biosynthetic process"/>
    <property type="evidence" value="ECO:0007669"/>
    <property type="project" value="UniProtKB-KW"/>
</dbReference>
<dbReference type="EC" id="2.5.1.54" evidence="4"/>
<dbReference type="PANTHER" id="PTHR21337">
    <property type="entry name" value="PHOSPHO-2-DEHYDRO-3-DEOXYHEPTONATE ALDOLASE 1, 2"/>
    <property type="match status" value="1"/>
</dbReference>
<dbReference type="Proteomes" id="UP000516173">
    <property type="component" value="Chromosome"/>
</dbReference>
<dbReference type="PANTHER" id="PTHR21337:SF0">
    <property type="entry name" value="PHOSPHO-2-DEHYDRO-3-DEOXYHEPTONATE ALDOLASE"/>
    <property type="match status" value="1"/>
</dbReference>
<comment type="similarity">
    <text evidence="1 4">Belongs to the class-II DAHP synthase family.</text>
</comment>
<dbReference type="SUPFAM" id="SSF64288">
    <property type="entry name" value="Chorismate lyase-like"/>
    <property type="match status" value="1"/>
</dbReference>
<proteinExistence type="inferred from homology"/>
<gene>
    <name evidence="6" type="ORF">NWFMUON74_51280</name>
</gene>
<dbReference type="InterPro" id="IPR002480">
    <property type="entry name" value="DAHP_synth_2"/>
</dbReference>